<organism evidence="2 3">
    <name type="scientific">Clostridium symbiosum</name>
    <name type="common">Bacteroides symbiosus</name>
    <dbReference type="NCBI Taxonomy" id="1512"/>
    <lineage>
        <taxon>Bacteria</taxon>
        <taxon>Bacillati</taxon>
        <taxon>Bacillota</taxon>
        <taxon>Clostridia</taxon>
        <taxon>Lachnospirales</taxon>
        <taxon>Lachnospiraceae</taxon>
        <taxon>Otoolea</taxon>
    </lineage>
</organism>
<evidence type="ECO:0000313" key="2">
    <source>
        <dbReference type="EMBL" id="MDB2002509.1"/>
    </source>
</evidence>
<feature type="transmembrane region" description="Helical" evidence="1">
    <location>
        <begin position="47"/>
        <end position="65"/>
    </location>
</feature>
<protein>
    <submittedName>
        <fullName evidence="2">Uncharacterized protein</fullName>
    </submittedName>
</protein>
<dbReference type="Proteomes" id="UP001300871">
    <property type="component" value="Unassembled WGS sequence"/>
</dbReference>
<proteinExistence type="predicted"/>
<dbReference type="GeneID" id="57970695"/>
<comment type="caution">
    <text evidence="2">The sequence shown here is derived from an EMBL/GenBank/DDBJ whole genome shotgun (WGS) entry which is preliminary data.</text>
</comment>
<reference evidence="2" key="1">
    <citation type="submission" date="2023-01" db="EMBL/GenBank/DDBJ databases">
        <title>Human gut microbiome strain richness.</title>
        <authorList>
            <person name="Chen-Liaw A."/>
        </authorList>
    </citation>
    <scope>NUCLEOTIDE SEQUENCE</scope>
    <source>
        <strain evidence="2">B1_m1001713B170214d0_201011</strain>
    </source>
</reference>
<gene>
    <name evidence="2" type="ORF">PM006_20115</name>
</gene>
<dbReference type="EMBL" id="JAQLGM010000076">
    <property type="protein sequence ID" value="MDB2002509.1"/>
    <property type="molecule type" value="Genomic_DNA"/>
</dbReference>
<feature type="transmembrane region" description="Helical" evidence="1">
    <location>
        <begin position="12"/>
        <end position="35"/>
    </location>
</feature>
<keyword evidence="1" id="KW-0812">Transmembrane</keyword>
<dbReference type="RefSeq" id="WP_150028386.1">
    <property type="nucleotide sequence ID" value="NZ_JANKAG010000014.1"/>
</dbReference>
<evidence type="ECO:0000256" key="1">
    <source>
        <dbReference type="SAM" id="Phobius"/>
    </source>
</evidence>
<evidence type="ECO:0000313" key="3">
    <source>
        <dbReference type="Proteomes" id="UP001300871"/>
    </source>
</evidence>
<accession>A0AAW6AZB9</accession>
<keyword evidence="1" id="KW-1133">Transmembrane helix</keyword>
<keyword evidence="1" id="KW-0472">Membrane</keyword>
<name>A0AAW6AZB9_CLOSY</name>
<dbReference type="AlphaFoldDB" id="A0AAW6AZB9"/>
<sequence length="80" mass="8900">MSKKGNKGKKAWRFPTVLAVAAVLTIIVLALYMAGNEFMTLTAVCKYLTMLAFIAAICGTFAMEIEREKKDETNHEEGLR</sequence>